<accession>A0A2N9Y6V7</accession>
<evidence type="ECO:0000313" key="1">
    <source>
        <dbReference type="EMBL" id="PIT64915.1"/>
    </source>
</evidence>
<organism evidence="1 2">
    <name type="scientific">Snodgrassella alvi</name>
    <dbReference type="NCBI Taxonomy" id="1196083"/>
    <lineage>
        <taxon>Bacteria</taxon>
        <taxon>Pseudomonadati</taxon>
        <taxon>Pseudomonadota</taxon>
        <taxon>Betaproteobacteria</taxon>
        <taxon>Neisseriales</taxon>
        <taxon>Neisseriaceae</taxon>
        <taxon>Snodgrassella</taxon>
    </lineage>
</organism>
<dbReference type="EMBL" id="MEIV01000009">
    <property type="protein sequence ID" value="PIT64915.1"/>
    <property type="molecule type" value="Genomic_DNA"/>
</dbReference>
<dbReference type="RefSeq" id="WP_100141584.1">
    <property type="nucleotide sequence ID" value="NZ_MEIV01000009.1"/>
</dbReference>
<evidence type="ECO:0000313" key="2">
    <source>
        <dbReference type="Proteomes" id="UP000231094"/>
    </source>
</evidence>
<reference evidence="1 2" key="1">
    <citation type="journal article" date="2017" name="MBio">
        <title>Type VI secretion-mediated competition in the bee gut microbiome.</title>
        <authorList>
            <person name="Steele M.I."/>
            <person name="Kwong W.K."/>
            <person name="Powell J.E."/>
            <person name="Whiteley M."/>
            <person name="Moran N.A."/>
        </authorList>
    </citation>
    <scope>NUCLEOTIDE SEQUENCE [LARGE SCALE GENOMIC DNA]</scope>
    <source>
        <strain evidence="1 2">PEB0171</strain>
    </source>
</reference>
<proteinExistence type="predicted"/>
<gene>
    <name evidence="1" type="ORF">BHC47_08695</name>
</gene>
<dbReference type="Proteomes" id="UP000231094">
    <property type="component" value="Unassembled WGS sequence"/>
</dbReference>
<name>A0A2N9Y6V7_9NEIS</name>
<protein>
    <submittedName>
        <fullName evidence="1">Uncharacterized protein</fullName>
    </submittedName>
</protein>
<dbReference type="AlphaFoldDB" id="A0A2N9Y6V7"/>
<sequence length="149" mass="17919">MESPPIWETVYYNIATYWMLISFMTLEPEQQLQYFEYPPLNQNDKDYERPTKNVLRALIISLGGRSFIDDFDDDENVLKKDEQFHKLLDDRDNTVYSYESFMESDYWIELRKAAKVLLDATEVGFYPDIPKPIEFDYLEELVDPPEFWD</sequence>
<comment type="caution">
    <text evidence="1">The sequence shown here is derived from an EMBL/GenBank/DDBJ whole genome shotgun (WGS) entry which is preliminary data.</text>
</comment>